<dbReference type="RefSeq" id="WP_106585407.1">
    <property type="nucleotide sequence ID" value="NZ_PYGA01000019.1"/>
</dbReference>
<proteinExistence type="predicted"/>
<dbReference type="PANTHER" id="PTHR37807">
    <property type="entry name" value="OS07G0160300 PROTEIN"/>
    <property type="match status" value="1"/>
</dbReference>
<dbReference type="EMBL" id="PYGA01000019">
    <property type="protein sequence ID" value="PSK91729.1"/>
    <property type="molecule type" value="Genomic_DNA"/>
</dbReference>
<dbReference type="OrthoDB" id="3819922at2"/>
<dbReference type="Gene3D" id="3.40.50.300">
    <property type="entry name" value="P-loop containing nucleotide triphosphate hydrolases"/>
    <property type="match status" value="1"/>
</dbReference>
<comment type="caution">
    <text evidence="1">The sequence shown here is derived from an EMBL/GenBank/DDBJ whole genome shotgun (WGS) entry which is preliminary data.</text>
</comment>
<protein>
    <submittedName>
        <fullName evidence="1">AAA domain-containing protein</fullName>
    </submittedName>
</protein>
<dbReference type="Pfam" id="PF13671">
    <property type="entry name" value="AAA_33"/>
    <property type="match status" value="1"/>
</dbReference>
<keyword evidence="2" id="KW-1185">Reference proteome</keyword>
<name>A0A2P8D3H4_9ACTN</name>
<accession>A0A2P8D3H4</accession>
<dbReference type="InterPro" id="IPR027417">
    <property type="entry name" value="P-loop_NTPase"/>
</dbReference>
<dbReference type="PANTHER" id="PTHR37807:SF3">
    <property type="entry name" value="OS07G0160300 PROTEIN"/>
    <property type="match status" value="1"/>
</dbReference>
<organism evidence="1 2">
    <name type="scientific">Murinocardiopsis flavida</name>
    <dbReference type="NCBI Taxonomy" id="645275"/>
    <lineage>
        <taxon>Bacteria</taxon>
        <taxon>Bacillati</taxon>
        <taxon>Actinomycetota</taxon>
        <taxon>Actinomycetes</taxon>
        <taxon>Streptosporangiales</taxon>
        <taxon>Nocardiopsidaceae</taxon>
        <taxon>Murinocardiopsis</taxon>
    </lineage>
</organism>
<dbReference type="AlphaFoldDB" id="A0A2P8D3H4"/>
<dbReference type="SUPFAM" id="SSF52540">
    <property type="entry name" value="P-loop containing nucleoside triphosphate hydrolases"/>
    <property type="match status" value="1"/>
</dbReference>
<gene>
    <name evidence="1" type="ORF">CLV63_11910</name>
</gene>
<reference evidence="1 2" key="1">
    <citation type="submission" date="2018-03" db="EMBL/GenBank/DDBJ databases">
        <title>Genomic Encyclopedia of Archaeal and Bacterial Type Strains, Phase II (KMG-II): from individual species to whole genera.</title>
        <authorList>
            <person name="Goeker M."/>
        </authorList>
    </citation>
    <scope>NUCLEOTIDE SEQUENCE [LARGE SCALE GENOMIC DNA]</scope>
    <source>
        <strain evidence="1 2">DSM 45312</strain>
    </source>
</reference>
<evidence type="ECO:0000313" key="2">
    <source>
        <dbReference type="Proteomes" id="UP000240542"/>
    </source>
</evidence>
<sequence length="183" mass="19368">MLVILSGLPATGKTTIGRLAAADIGAVHVRVDTIEQAIVRSGLAEHPLGPAGYTVGHAVAGDILAQGLDVIAESVNPLPVTRSAWRGVAWWAGSAFVEAEVVCSDPVEHRRRVDTRGSDVPGLVKPRWEEVRDREYAPWTDARLVLDTALHGPADCAAMLRGAVEQERARGREPGAGSSAADR</sequence>
<evidence type="ECO:0000313" key="1">
    <source>
        <dbReference type="EMBL" id="PSK91729.1"/>
    </source>
</evidence>
<dbReference type="Proteomes" id="UP000240542">
    <property type="component" value="Unassembled WGS sequence"/>
</dbReference>